<dbReference type="AlphaFoldDB" id="A0A518RD83"/>
<keyword evidence="3" id="KW-1185">Reference proteome</keyword>
<dbReference type="RefSeq" id="WP_145845323.1">
    <property type="nucleotide sequence ID" value="NZ_CP042239.1"/>
</dbReference>
<evidence type="ECO:0000256" key="1">
    <source>
        <dbReference type="SAM" id="Phobius"/>
    </source>
</evidence>
<accession>A0A518RD83</accession>
<dbReference type="OrthoDB" id="9803988at2"/>
<name>A0A518RD83_9SPHN</name>
<dbReference type="KEGG" id="ssua:FPZ54_04475"/>
<feature type="transmembrane region" description="Helical" evidence="1">
    <location>
        <begin position="7"/>
        <end position="29"/>
    </location>
</feature>
<feature type="transmembrane region" description="Helical" evidence="1">
    <location>
        <begin position="35"/>
        <end position="58"/>
    </location>
</feature>
<evidence type="ECO:0000313" key="3">
    <source>
        <dbReference type="Proteomes" id="UP000318055"/>
    </source>
</evidence>
<proteinExistence type="predicted"/>
<evidence type="ECO:0000313" key="2">
    <source>
        <dbReference type="EMBL" id="QDX25354.1"/>
    </source>
</evidence>
<protein>
    <submittedName>
        <fullName evidence="2">Uncharacterized protein</fullName>
    </submittedName>
</protein>
<dbReference type="EMBL" id="CP042239">
    <property type="protein sequence ID" value="QDX25354.1"/>
    <property type="molecule type" value="Genomic_DNA"/>
</dbReference>
<keyword evidence="1" id="KW-0812">Transmembrane</keyword>
<organism evidence="2 3">
    <name type="scientific">Sphingomonas suaedae</name>
    <dbReference type="NCBI Taxonomy" id="2599297"/>
    <lineage>
        <taxon>Bacteria</taxon>
        <taxon>Pseudomonadati</taxon>
        <taxon>Pseudomonadota</taxon>
        <taxon>Alphaproteobacteria</taxon>
        <taxon>Sphingomonadales</taxon>
        <taxon>Sphingomonadaceae</taxon>
        <taxon>Sphingomonas</taxon>
    </lineage>
</organism>
<keyword evidence="1" id="KW-1133">Transmembrane helix</keyword>
<reference evidence="2 3" key="1">
    <citation type="submission" date="2019-07" db="EMBL/GenBank/DDBJ databases">
        <title>Sphingomonas alkalisoli sp. nov., isolated from rhizosphere soil of Suaedae salsa.</title>
        <authorList>
            <person name="Zhang H."/>
            <person name="Xu L."/>
            <person name="Zhang J.-X."/>
            <person name="Sun J.-Q."/>
        </authorList>
    </citation>
    <scope>NUCLEOTIDE SEQUENCE [LARGE SCALE GENOMIC DNA]</scope>
    <source>
        <strain evidence="2 3">XS-10</strain>
    </source>
</reference>
<gene>
    <name evidence="2" type="ORF">FPZ54_04475</name>
</gene>
<sequence length="181" mass="19939">MRQNAHTLTLFGVSYVAFAAVSLIPLFATGGLNDATFGIGMVIAIALIPVTAIVMTMFDGLLMRRRAMRPGVEAAARPESSEITREPFEFAFAAWNGIESREAVARLSKRLFALEIAHRFEHDEIAVRDGDVRWTVAPVRGVLRIAGWIEAADAETRAMIRAAIEEFLIDELGIRLERLAA</sequence>
<dbReference type="Proteomes" id="UP000318055">
    <property type="component" value="Chromosome"/>
</dbReference>
<keyword evidence="1" id="KW-0472">Membrane</keyword>